<evidence type="ECO:0000313" key="2">
    <source>
        <dbReference type="EMBL" id="PHZ28243.1"/>
    </source>
</evidence>
<dbReference type="AlphaFoldDB" id="A0A2G4U4K1"/>
<proteinExistence type="predicted"/>
<dbReference type="Proteomes" id="UP000229378">
    <property type="component" value="Unassembled WGS sequence"/>
</dbReference>
<evidence type="ECO:0000256" key="1">
    <source>
        <dbReference type="SAM" id="Phobius"/>
    </source>
</evidence>
<keyword evidence="1" id="KW-0812">Transmembrane</keyword>
<dbReference type="EMBL" id="PEHN01000004">
    <property type="protein sequence ID" value="PHZ28243.1"/>
    <property type="molecule type" value="Genomic_DNA"/>
</dbReference>
<comment type="caution">
    <text evidence="2">The sequence shown here is derived from an EMBL/GenBank/DDBJ whole genome shotgun (WGS) entry which is preliminary data.</text>
</comment>
<name>A0A2G4U4K1_YERBE</name>
<keyword evidence="1" id="KW-1133">Transmembrane helix</keyword>
<reference evidence="2 3" key="1">
    <citation type="submission" date="2017-10" db="EMBL/GenBank/DDBJ databases">
        <authorList>
            <person name="Banno H."/>
            <person name="Chua N.-H."/>
        </authorList>
    </citation>
    <scope>NUCLEOTIDE SEQUENCE [LARGE SCALE GENOMIC DNA]</scope>
    <source>
        <strain evidence="2 3">SCPM-O-B-7607</strain>
    </source>
</reference>
<protein>
    <recommendedName>
        <fullName evidence="4">Transmembrane protein</fullName>
    </recommendedName>
</protein>
<keyword evidence="1" id="KW-0472">Membrane</keyword>
<organism evidence="2 3">
    <name type="scientific">Yersinia bercovieri</name>
    <dbReference type="NCBI Taxonomy" id="634"/>
    <lineage>
        <taxon>Bacteria</taxon>
        <taxon>Pseudomonadati</taxon>
        <taxon>Pseudomonadota</taxon>
        <taxon>Gammaproteobacteria</taxon>
        <taxon>Enterobacterales</taxon>
        <taxon>Yersiniaceae</taxon>
        <taxon>Yersinia</taxon>
    </lineage>
</organism>
<accession>A0A2G4U4K1</accession>
<gene>
    <name evidence="2" type="ORF">CS533_05830</name>
</gene>
<feature type="transmembrane region" description="Helical" evidence="1">
    <location>
        <begin position="35"/>
        <end position="58"/>
    </location>
</feature>
<evidence type="ECO:0008006" key="4">
    <source>
        <dbReference type="Google" id="ProtNLM"/>
    </source>
</evidence>
<sequence>MIVFNDQSQEIDRHKQFDYILCCGEDCLFLKEGAVYLKTLLIVIAILAVIGLIAWFIFRSAVEDTKDDYL</sequence>
<evidence type="ECO:0000313" key="3">
    <source>
        <dbReference type="Proteomes" id="UP000229378"/>
    </source>
</evidence>